<dbReference type="GO" id="GO:0034480">
    <property type="term" value="F:phosphatidylcholine phospholipase C activity"/>
    <property type="evidence" value="ECO:0007669"/>
    <property type="project" value="UniProtKB-EC"/>
</dbReference>
<comment type="caution">
    <text evidence="11">The sequence shown here is derived from an EMBL/GenBank/DDBJ whole genome shotgun (WGS) entry which is preliminary data.</text>
</comment>
<evidence type="ECO:0000256" key="6">
    <source>
        <dbReference type="ARBA" id="ARBA00023026"/>
    </source>
</evidence>
<evidence type="ECO:0000313" key="11">
    <source>
        <dbReference type="EMBL" id="GII30173.1"/>
    </source>
</evidence>
<dbReference type="EMBL" id="BOOO01000017">
    <property type="protein sequence ID" value="GII30173.1"/>
    <property type="molecule type" value="Genomic_DNA"/>
</dbReference>
<keyword evidence="4" id="KW-0134">Cell wall</keyword>
<dbReference type="Pfam" id="PF04185">
    <property type="entry name" value="Phosphoesterase"/>
    <property type="match status" value="1"/>
</dbReference>
<comment type="similarity">
    <text evidence="2">Belongs to the bacterial phospholipase C family.</text>
</comment>
<keyword evidence="12" id="KW-1185">Reference proteome</keyword>
<name>A0A8J3TNA5_9ACTN</name>
<evidence type="ECO:0000256" key="9">
    <source>
        <dbReference type="SAM" id="SignalP"/>
    </source>
</evidence>
<reference evidence="11 12" key="1">
    <citation type="submission" date="2021-01" db="EMBL/GenBank/DDBJ databases">
        <title>Whole genome shotgun sequence of Planotetraspora mira NBRC 15435.</title>
        <authorList>
            <person name="Komaki H."/>
            <person name="Tamura T."/>
        </authorList>
    </citation>
    <scope>NUCLEOTIDE SEQUENCE [LARGE SCALE GENOMIC DNA]</scope>
    <source>
        <strain evidence="11 12">NBRC 15435</strain>
    </source>
</reference>
<comment type="catalytic activity">
    <reaction evidence="7">
        <text>a 1,2-diacyl-sn-glycero-3-phosphocholine + H2O = phosphocholine + a 1,2-diacyl-sn-glycerol + H(+)</text>
        <dbReference type="Rhea" id="RHEA:10604"/>
        <dbReference type="ChEBI" id="CHEBI:15377"/>
        <dbReference type="ChEBI" id="CHEBI:15378"/>
        <dbReference type="ChEBI" id="CHEBI:17815"/>
        <dbReference type="ChEBI" id="CHEBI:57643"/>
        <dbReference type="ChEBI" id="CHEBI:295975"/>
        <dbReference type="EC" id="3.1.4.3"/>
    </reaction>
    <physiologicalReaction direction="left-to-right" evidence="7">
        <dbReference type="Rhea" id="RHEA:10605"/>
    </physiologicalReaction>
</comment>
<organism evidence="11 12">
    <name type="scientific">Planotetraspora mira</name>
    <dbReference type="NCBI Taxonomy" id="58121"/>
    <lineage>
        <taxon>Bacteria</taxon>
        <taxon>Bacillati</taxon>
        <taxon>Actinomycetota</taxon>
        <taxon>Actinomycetes</taxon>
        <taxon>Streptosporangiales</taxon>
        <taxon>Streptosporangiaceae</taxon>
        <taxon>Planotetraspora</taxon>
    </lineage>
</organism>
<feature type="chain" id="PRO_5038339052" description="phospholipase C" evidence="9">
    <location>
        <begin position="25"/>
        <end position="736"/>
    </location>
</feature>
<sequence>MSKLSRRNFLGTAAAVTGAAAAGAALPGASASASSGHDHGNDHGHDGHDHGHGHGHAHGDIRDIKHVVVIMQENRSFDHYFGALKGVRGFGDRSTITLPGGKTVWEQPVTPLTAGAATQYPWRLSGAKTWSGATPPSPELGAANYGGTSHGWTDQHGAWYGGLMTGWYYSKGGPTTLGYMDRRDLPFHYALADAYTVGDAYHCSVLSATGPNRTYLWSGTINANKKHGTFTANDGGDERGKFLPWESYAETLQTAGVSWRVYQCADDYGDNGLEYFDTFAKLDPTQGGTAAPGNVFYDNGVKNVPEPVTGLSGNADNLIAAIRADVVGGTLPQVNWVVNNQFFSEHPVTAPSNGAYFLRGVLEALNADPDVFNSTLVIINYDENDGQFDHVPPPMPAPGEADEFVSGTMAAYGVTAPLPVGLGFRVPLILISPWTRGGWVTSEVSDHTSVIQFMEKWTSALGKPAISPNISDWRRKVCGDLTNAFDFDKPVYGMPALPATGALIPETRYTPLPGDNTMPTQEAGTRRARPLPYQPNANLAGFTSGASGVVANLKFSNVAPFATKASHFAVYNNRAAIPTLAQYPAAFPGQYTVAAHATASGTGAVGASADDSAYDITVTGPNRFLRRFVGDVTTAGKDLVVEADYYDGKATTKPELTLKLRNRGKSHVTFTITHNHYISGKPHTVKVSAHDEAEWTVNPLKESSGWYDVTVTANCDAAWSQRFVGHLETGEASITG</sequence>
<comment type="subcellular location">
    <subcellularLocation>
        <location evidence="1">Secreted</location>
        <location evidence="1">Cell wall</location>
    </subcellularLocation>
</comment>
<dbReference type="Proteomes" id="UP000650628">
    <property type="component" value="Unassembled WGS sequence"/>
</dbReference>
<dbReference type="EC" id="3.1.4.3" evidence="3"/>
<dbReference type="PROSITE" id="PS51318">
    <property type="entry name" value="TAT"/>
    <property type="match status" value="1"/>
</dbReference>
<keyword evidence="6" id="KW-0843">Virulence</keyword>
<dbReference type="Pfam" id="PF05506">
    <property type="entry name" value="PLipase_C_C"/>
    <property type="match status" value="2"/>
</dbReference>
<evidence type="ECO:0000256" key="7">
    <source>
        <dbReference type="ARBA" id="ARBA00048421"/>
    </source>
</evidence>
<dbReference type="InterPro" id="IPR017850">
    <property type="entry name" value="Alkaline_phosphatase_core_sf"/>
</dbReference>
<dbReference type="NCBIfam" id="TIGR03396">
    <property type="entry name" value="PC_PLC"/>
    <property type="match status" value="1"/>
</dbReference>
<feature type="domain" description="Bacterial phospholipase C C-terminal" evidence="10">
    <location>
        <begin position="650"/>
        <end position="726"/>
    </location>
</feature>
<evidence type="ECO:0000256" key="1">
    <source>
        <dbReference type="ARBA" id="ARBA00004191"/>
    </source>
</evidence>
<dbReference type="AlphaFoldDB" id="A0A8J3TNA5"/>
<keyword evidence="5" id="KW-0378">Hydrolase</keyword>
<dbReference type="GO" id="GO:0016042">
    <property type="term" value="P:lipid catabolic process"/>
    <property type="evidence" value="ECO:0007669"/>
    <property type="project" value="InterPro"/>
</dbReference>
<dbReference type="InterPro" id="IPR007312">
    <property type="entry name" value="Phosphoesterase"/>
</dbReference>
<gene>
    <name evidence="11" type="primary">plcC_2</name>
    <name evidence="11" type="ORF">Pmi06nite_36150</name>
</gene>
<keyword evidence="4" id="KW-0964">Secreted</keyword>
<dbReference type="NCBIfam" id="TIGR01409">
    <property type="entry name" value="TAT_signal_seq"/>
    <property type="match status" value="1"/>
</dbReference>
<feature type="region of interest" description="Disordered" evidence="8">
    <location>
        <begin position="28"/>
        <end position="58"/>
    </location>
</feature>
<evidence type="ECO:0000256" key="5">
    <source>
        <dbReference type="ARBA" id="ARBA00022801"/>
    </source>
</evidence>
<evidence type="ECO:0000256" key="8">
    <source>
        <dbReference type="SAM" id="MobiDB-lite"/>
    </source>
</evidence>
<dbReference type="Gene3D" id="3.40.720.10">
    <property type="entry name" value="Alkaline Phosphatase, subunit A"/>
    <property type="match status" value="2"/>
</dbReference>
<dbReference type="InterPro" id="IPR008475">
    <property type="entry name" value="PLipase_C_C"/>
</dbReference>
<protein>
    <recommendedName>
        <fullName evidence="3">phospholipase C</fullName>
        <ecNumber evidence="3">3.1.4.3</ecNumber>
    </recommendedName>
</protein>
<dbReference type="PANTHER" id="PTHR31956:SF1">
    <property type="entry name" value="NON-SPECIFIC PHOSPHOLIPASE C1"/>
    <property type="match status" value="1"/>
</dbReference>
<dbReference type="InterPro" id="IPR006311">
    <property type="entry name" value="TAT_signal"/>
</dbReference>
<feature type="signal peptide" evidence="9">
    <location>
        <begin position="1"/>
        <end position="24"/>
    </location>
</feature>
<evidence type="ECO:0000256" key="3">
    <source>
        <dbReference type="ARBA" id="ARBA00012018"/>
    </source>
</evidence>
<proteinExistence type="inferred from homology"/>
<dbReference type="InterPro" id="IPR019546">
    <property type="entry name" value="TAT_signal_bac_arc"/>
</dbReference>
<feature type="compositionally biased region" description="Basic and acidic residues" evidence="8">
    <location>
        <begin position="36"/>
        <end position="58"/>
    </location>
</feature>
<dbReference type="InterPro" id="IPR017767">
    <property type="entry name" value="PC-PLC"/>
</dbReference>
<evidence type="ECO:0000313" key="12">
    <source>
        <dbReference type="Proteomes" id="UP000650628"/>
    </source>
</evidence>
<keyword evidence="9" id="KW-0732">Signal</keyword>
<evidence type="ECO:0000259" key="10">
    <source>
        <dbReference type="Pfam" id="PF05506"/>
    </source>
</evidence>
<accession>A0A8J3TNA5</accession>
<dbReference type="PANTHER" id="PTHR31956">
    <property type="entry name" value="NON-SPECIFIC PHOSPHOLIPASE C4-RELATED"/>
    <property type="match status" value="1"/>
</dbReference>
<dbReference type="RefSeq" id="WP_203954137.1">
    <property type="nucleotide sequence ID" value="NZ_BOOO01000017.1"/>
</dbReference>
<evidence type="ECO:0000256" key="2">
    <source>
        <dbReference type="ARBA" id="ARBA00009717"/>
    </source>
</evidence>
<feature type="domain" description="Bacterial phospholipase C C-terminal" evidence="10">
    <location>
        <begin position="528"/>
        <end position="631"/>
    </location>
</feature>
<evidence type="ECO:0000256" key="4">
    <source>
        <dbReference type="ARBA" id="ARBA00022512"/>
    </source>
</evidence>